<reference evidence="1 2" key="1">
    <citation type="submission" date="2023-03" db="EMBL/GenBank/DDBJ databases">
        <title>Genome insight into feeding habits of ladybird beetles.</title>
        <authorList>
            <person name="Li H.-S."/>
            <person name="Huang Y.-H."/>
            <person name="Pang H."/>
        </authorList>
    </citation>
    <scope>NUCLEOTIDE SEQUENCE [LARGE SCALE GENOMIC DNA]</scope>
    <source>
        <strain evidence="1">SYSU_2023b</strain>
        <tissue evidence="1">Whole body</tissue>
    </source>
</reference>
<dbReference type="EMBL" id="JARQZJ010000045">
    <property type="protein sequence ID" value="KAK9878059.1"/>
    <property type="molecule type" value="Genomic_DNA"/>
</dbReference>
<protein>
    <submittedName>
        <fullName evidence="1">Uncharacterized protein</fullName>
    </submittedName>
</protein>
<name>A0AAW1U506_9CUCU</name>
<dbReference type="Proteomes" id="UP001431783">
    <property type="component" value="Unassembled WGS sequence"/>
</dbReference>
<proteinExistence type="predicted"/>
<accession>A0AAW1U506</accession>
<evidence type="ECO:0000313" key="2">
    <source>
        <dbReference type="Proteomes" id="UP001431783"/>
    </source>
</evidence>
<comment type="caution">
    <text evidence="1">The sequence shown here is derived from an EMBL/GenBank/DDBJ whole genome shotgun (WGS) entry which is preliminary data.</text>
</comment>
<keyword evidence="2" id="KW-1185">Reference proteome</keyword>
<sequence length="76" mass="9226">MIKQWVKKEKIKVYEQKKGVQERDILEPSLDQHSLEDIEPSIEYFEDIASTNEIFKRNRRSAESLQRKYKRLRMVA</sequence>
<organism evidence="1 2">
    <name type="scientific">Henosepilachna vigintioctopunctata</name>
    <dbReference type="NCBI Taxonomy" id="420089"/>
    <lineage>
        <taxon>Eukaryota</taxon>
        <taxon>Metazoa</taxon>
        <taxon>Ecdysozoa</taxon>
        <taxon>Arthropoda</taxon>
        <taxon>Hexapoda</taxon>
        <taxon>Insecta</taxon>
        <taxon>Pterygota</taxon>
        <taxon>Neoptera</taxon>
        <taxon>Endopterygota</taxon>
        <taxon>Coleoptera</taxon>
        <taxon>Polyphaga</taxon>
        <taxon>Cucujiformia</taxon>
        <taxon>Coccinelloidea</taxon>
        <taxon>Coccinellidae</taxon>
        <taxon>Epilachninae</taxon>
        <taxon>Epilachnini</taxon>
        <taxon>Henosepilachna</taxon>
    </lineage>
</organism>
<gene>
    <name evidence="1" type="ORF">WA026_020687</name>
</gene>
<evidence type="ECO:0000313" key="1">
    <source>
        <dbReference type="EMBL" id="KAK9878059.1"/>
    </source>
</evidence>
<dbReference type="AlphaFoldDB" id="A0AAW1U506"/>